<dbReference type="InterPro" id="IPR027417">
    <property type="entry name" value="P-loop_NTPase"/>
</dbReference>
<evidence type="ECO:0000259" key="20">
    <source>
        <dbReference type="PROSITE" id="PS51194"/>
    </source>
</evidence>
<feature type="domain" description="Helicase C-terminal" evidence="20">
    <location>
        <begin position="217"/>
        <end position="368"/>
    </location>
</feature>
<dbReference type="PROSITE" id="PS51192">
    <property type="entry name" value="HELICASE_ATP_BIND_1"/>
    <property type="match status" value="1"/>
</dbReference>
<dbReference type="SUPFAM" id="SSF47819">
    <property type="entry name" value="HRDC-like"/>
    <property type="match status" value="2"/>
</dbReference>
<dbReference type="SMART" id="SM00490">
    <property type="entry name" value="HELICc"/>
    <property type="match status" value="1"/>
</dbReference>
<proteinExistence type="inferred from homology"/>
<keyword evidence="6" id="KW-0227">DNA damage</keyword>
<feature type="domain" description="HRDC" evidence="18">
    <location>
        <begin position="747"/>
        <end position="827"/>
    </location>
</feature>
<evidence type="ECO:0000256" key="3">
    <source>
        <dbReference type="ARBA" id="ARBA00005446"/>
    </source>
</evidence>
<dbReference type="SMART" id="SM00341">
    <property type="entry name" value="HRDC"/>
    <property type="match status" value="2"/>
</dbReference>
<evidence type="ECO:0000256" key="13">
    <source>
        <dbReference type="ARBA" id="ARBA00023204"/>
    </source>
</evidence>
<dbReference type="InterPro" id="IPR006293">
    <property type="entry name" value="DNA_helicase_ATP-dep_RecQ_bac"/>
</dbReference>
<dbReference type="PANTHER" id="PTHR13710">
    <property type="entry name" value="DNA HELICASE RECQ FAMILY MEMBER"/>
    <property type="match status" value="1"/>
</dbReference>
<dbReference type="PANTHER" id="PTHR13710:SF105">
    <property type="entry name" value="ATP-DEPENDENT DNA HELICASE Q1"/>
    <property type="match status" value="1"/>
</dbReference>
<feature type="domain" description="HRDC" evidence="18">
    <location>
        <begin position="537"/>
        <end position="617"/>
    </location>
</feature>
<dbReference type="NCBIfam" id="TIGR00614">
    <property type="entry name" value="recQ_fam"/>
    <property type="match status" value="1"/>
</dbReference>
<evidence type="ECO:0000256" key="7">
    <source>
        <dbReference type="ARBA" id="ARBA00022801"/>
    </source>
</evidence>
<keyword evidence="22" id="KW-1185">Reference proteome</keyword>
<dbReference type="Gene3D" id="1.10.10.10">
    <property type="entry name" value="Winged helix-like DNA-binding domain superfamily/Winged helix DNA-binding domain"/>
    <property type="match status" value="1"/>
</dbReference>
<evidence type="ECO:0000256" key="14">
    <source>
        <dbReference type="ARBA" id="ARBA00023235"/>
    </source>
</evidence>
<dbReference type="NCBIfam" id="TIGR01389">
    <property type="entry name" value="recQ"/>
    <property type="match status" value="1"/>
</dbReference>
<feature type="region of interest" description="Disordered" evidence="17">
    <location>
        <begin position="827"/>
        <end position="919"/>
    </location>
</feature>
<accession>A0ABP8DT57</accession>
<dbReference type="InterPro" id="IPR014001">
    <property type="entry name" value="Helicase_ATP-bd"/>
</dbReference>
<feature type="compositionally biased region" description="Low complexity" evidence="17">
    <location>
        <begin position="827"/>
        <end position="837"/>
    </location>
</feature>
<gene>
    <name evidence="21" type="ORF">GCM10022255_105800</name>
</gene>
<evidence type="ECO:0000256" key="6">
    <source>
        <dbReference type="ARBA" id="ARBA00022763"/>
    </source>
</evidence>
<dbReference type="InterPro" id="IPR004589">
    <property type="entry name" value="DNA_helicase_ATP-dep_RecQ"/>
</dbReference>
<dbReference type="InterPro" id="IPR010997">
    <property type="entry name" value="HRDC-like_sf"/>
</dbReference>
<keyword evidence="4" id="KW-0479">Metal-binding</keyword>
<dbReference type="Proteomes" id="UP001500620">
    <property type="component" value="Unassembled WGS sequence"/>
</dbReference>
<keyword evidence="11" id="KW-0238">DNA-binding</keyword>
<evidence type="ECO:0000256" key="8">
    <source>
        <dbReference type="ARBA" id="ARBA00022806"/>
    </source>
</evidence>
<dbReference type="Pfam" id="PF00570">
    <property type="entry name" value="HRDC"/>
    <property type="match status" value="2"/>
</dbReference>
<evidence type="ECO:0000256" key="11">
    <source>
        <dbReference type="ARBA" id="ARBA00023125"/>
    </source>
</evidence>
<comment type="cofactor">
    <cofactor evidence="2">
        <name>Zn(2+)</name>
        <dbReference type="ChEBI" id="CHEBI:29105"/>
    </cofactor>
</comment>
<protein>
    <recommendedName>
        <fullName evidence="16">DNA helicase RecQ</fullName>
        <ecNumber evidence="16">5.6.2.4</ecNumber>
    </recommendedName>
</protein>
<keyword evidence="13" id="KW-0234">DNA repair</keyword>
<dbReference type="InterPro" id="IPR044876">
    <property type="entry name" value="HRDC_dom_sf"/>
</dbReference>
<feature type="compositionally biased region" description="Acidic residues" evidence="17">
    <location>
        <begin position="900"/>
        <end position="919"/>
    </location>
</feature>
<evidence type="ECO:0000256" key="9">
    <source>
        <dbReference type="ARBA" id="ARBA00022833"/>
    </source>
</evidence>
<evidence type="ECO:0000256" key="17">
    <source>
        <dbReference type="SAM" id="MobiDB-lite"/>
    </source>
</evidence>
<keyword evidence="8" id="KW-0347">Helicase</keyword>
<evidence type="ECO:0000256" key="4">
    <source>
        <dbReference type="ARBA" id="ARBA00022723"/>
    </source>
</evidence>
<dbReference type="EMBL" id="BAABAT010000063">
    <property type="protein sequence ID" value="GAA4263220.1"/>
    <property type="molecule type" value="Genomic_DNA"/>
</dbReference>
<evidence type="ECO:0000256" key="5">
    <source>
        <dbReference type="ARBA" id="ARBA00022741"/>
    </source>
</evidence>
<feature type="compositionally biased region" description="Low complexity" evidence="17">
    <location>
        <begin position="668"/>
        <end position="721"/>
    </location>
</feature>
<dbReference type="InterPro" id="IPR011545">
    <property type="entry name" value="DEAD/DEAH_box_helicase_dom"/>
</dbReference>
<comment type="caution">
    <text evidence="21">The sequence shown here is derived from an EMBL/GenBank/DDBJ whole genome shotgun (WGS) entry which is preliminary data.</text>
</comment>
<dbReference type="Gene3D" id="3.40.50.300">
    <property type="entry name" value="P-loop containing nucleotide triphosphate hydrolases"/>
    <property type="match status" value="2"/>
</dbReference>
<reference evidence="22" key="1">
    <citation type="journal article" date="2019" name="Int. J. Syst. Evol. Microbiol.">
        <title>The Global Catalogue of Microorganisms (GCM) 10K type strain sequencing project: providing services to taxonomists for standard genome sequencing and annotation.</title>
        <authorList>
            <consortium name="The Broad Institute Genomics Platform"/>
            <consortium name="The Broad Institute Genome Sequencing Center for Infectious Disease"/>
            <person name="Wu L."/>
            <person name="Ma J."/>
        </authorList>
    </citation>
    <scope>NUCLEOTIDE SEQUENCE [LARGE SCALE GENOMIC DNA]</scope>
    <source>
        <strain evidence="22">JCM 17441</strain>
    </source>
</reference>
<dbReference type="Pfam" id="PF00270">
    <property type="entry name" value="DEAD"/>
    <property type="match status" value="1"/>
</dbReference>
<dbReference type="InterPro" id="IPR001650">
    <property type="entry name" value="Helicase_C-like"/>
</dbReference>
<evidence type="ECO:0000259" key="19">
    <source>
        <dbReference type="PROSITE" id="PS51192"/>
    </source>
</evidence>
<keyword evidence="10" id="KW-0067">ATP-binding</keyword>
<keyword evidence="5" id="KW-0547">Nucleotide-binding</keyword>
<evidence type="ECO:0000256" key="10">
    <source>
        <dbReference type="ARBA" id="ARBA00022840"/>
    </source>
</evidence>
<evidence type="ECO:0000256" key="1">
    <source>
        <dbReference type="ARBA" id="ARBA00001946"/>
    </source>
</evidence>
<dbReference type="CDD" id="cd18794">
    <property type="entry name" value="SF2_C_RecQ"/>
    <property type="match status" value="1"/>
</dbReference>
<dbReference type="Pfam" id="PF00271">
    <property type="entry name" value="Helicase_C"/>
    <property type="match status" value="1"/>
</dbReference>
<dbReference type="SMART" id="SM00487">
    <property type="entry name" value="DEXDc"/>
    <property type="match status" value="1"/>
</dbReference>
<dbReference type="InterPro" id="IPR036388">
    <property type="entry name" value="WH-like_DNA-bd_sf"/>
</dbReference>
<name>A0ABP8DT57_9ACTN</name>
<feature type="compositionally biased region" description="Gly residues" evidence="17">
    <location>
        <begin position="730"/>
        <end position="746"/>
    </location>
</feature>
<dbReference type="SMART" id="SM00956">
    <property type="entry name" value="RQC"/>
    <property type="match status" value="1"/>
</dbReference>
<dbReference type="EC" id="5.6.2.4" evidence="16"/>
<dbReference type="Pfam" id="PF16124">
    <property type="entry name" value="RecQ_Zn_bind"/>
    <property type="match status" value="1"/>
</dbReference>
<keyword evidence="7" id="KW-0378">Hydrolase</keyword>
<dbReference type="PROSITE" id="PS51194">
    <property type="entry name" value="HELICASE_CTER"/>
    <property type="match status" value="1"/>
</dbReference>
<dbReference type="InterPro" id="IPR002121">
    <property type="entry name" value="HRDC_dom"/>
</dbReference>
<comment type="cofactor">
    <cofactor evidence="1">
        <name>Mg(2+)</name>
        <dbReference type="ChEBI" id="CHEBI:18420"/>
    </cofactor>
</comment>
<dbReference type="Pfam" id="PF09382">
    <property type="entry name" value="RQC"/>
    <property type="match status" value="1"/>
</dbReference>
<comment type="similarity">
    <text evidence="3">Belongs to the helicase family. RecQ subfamily.</text>
</comment>
<dbReference type="Gene3D" id="1.10.150.80">
    <property type="entry name" value="HRDC domain"/>
    <property type="match status" value="2"/>
</dbReference>
<dbReference type="SUPFAM" id="SSF52540">
    <property type="entry name" value="P-loop containing nucleoside triphosphate hydrolases"/>
    <property type="match status" value="2"/>
</dbReference>
<organism evidence="21 22">
    <name type="scientific">Dactylosporangium darangshiense</name>
    <dbReference type="NCBI Taxonomy" id="579108"/>
    <lineage>
        <taxon>Bacteria</taxon>
        <taxon>Bacillati</taxon>
        <taxon>Actinomycetota</taxon>
        <taxon>Actinomycetes</taxon>
        <taxon>Micromonosporales</taxon>
        <taxon>Micromonosporaceae</taxon>
        <taxon>Dactylosporangium</taxon>
    </lineage>
</organism>
<evidence type="ECO:0000256" key="15">
    <source>
        <dbReference type="ARBA" id="ARBA00034617"/>
    </source>
</evidence>
<evidence type="ECO:0000313" key="22">
    <source>
        <dbReference type="Proteomes" id="UP001500620"/>
    </source>
</evidence>
<sequence length="919" mass="96986">MDSGMGALDVLRRVFGYDEFRGDQHEIIEHVIGGGDALVLMPTGGGKSLCYQIPALVRPGTAVVISPLIALMQNQVDTLRELGVQAGFINSTLDLDERRVVEAQFAAGELDLLYIAPERLATPGALRMLERGRIALFAIDEAHCVSQWGHDFRPDYLNLSMLHERWPDVPRIALTATATTATHKEIATRLGLNEARHFVSSFDRPNIQYRIVAKQEPRRQLLEFLRGEHRGEAGIVYCLSRNSVEKIAEFLKDNGIPALPYHAGLDDRVRATNQDRFLREDGLVMVATIAFGMGIDKPDVRFVAHLDLPKSIEGYYQETGRAGRDGEPSVAWLAYGLQDVVQQRKMIDTSEGDATHRRNLSQHLDAMLALCETVECRRSQLLAYFGQESGKTCDNCDTCLAPPESWDGTVAAQKLLSTVYRLQKERNQKFGAGQCIDILLGKKTDKIVQWHHDELTVFGVGSDLREAEWRAVIRQLLAQGLLAVEGDYGTLVMTADSAEVLGRRRQVMLRREPDRPISAAKAAKSARRDAAAPADLPPEAAPVFEHLRAWRAATAKAESLPAYIIFHDATLRQIAAGRPRTLAELATVNGVGENKLAKFGQQILDALSELDLPPSASPGASASGSASAAPPTATAGDAAAAGLFASAGPNTGSAPAVGARSTAGAGPNADATSTAGTGSNAGAGSNADAGPVGADPATGRTAAAVAGAAAATRPASVPSARTGSDRLETGGAGTAGAGTESGGGGVTPDAGAVFEHLRAWRAATAKAQAVPAYVIFRDATLRQIAAERPATLAALATVSGVGESKTAKFGEQILAALAELGSTTAPASAARSVPAPAHDIAGPRTPTRDTAGARRSPGDNVGARTSTPARDTAGARASAPARASTPAQAPAFTSVFDESPLFDDEEPPFDDEPPYDYEP</sequence>
<evidence type="ECO:0000256" key="2">
    <source>
        <dbReference type="ARBA" id="ARBA00001947"/>
    </source>
</evidence>
<dbReference type="InterPro" id="IPR032284">
    <property type="entry name" value="RecQ_Zn-bd"/>
</dbReference>
<keyword evidence="9" id="KW-0862">Zinc</keyword>
<feature type="region of interest" description="Disordered" evidence="17">
    <location>
        <begin position="651"/>
        <end position="747"/>
    </location>
</feature>
<dbReference type="CDD" id="cd17920">
    <property type="entry name" value="DEXHc_RecQ"/>
    <property type="match status" value="1"/>
</dbReference>
<evidence type="ECO:0000259" key="18">
    <source>
        <dbReference type="PROSITE" id="PS50967"/>
    </source>
</evidence>
<comment type="catalytic activity">
    <reaction evidence="15">
        <text>Couples ATP hydrolysis with the unwinding of duplex DNA by translocating in the 3'-5' direction.</text>
        <dbReference type="EC" id="5.6.2.4"/>
    </reaction>
</comment>
<keyword evidence="12" id="KW-0233">DNA recombination</keyword>
<evidence type="ECO:0000256" key="12">
    <source>
        <dbReference type="ARBA" id="ARBA00023172"/>
    </source>
</evidence>
<evidence type="ECO:0000313" key="21">
    <source>
        <dbReference type="EMBL" id="GAA4263220.1"/>
    </source>
</evidence>
<dbReference type="PROSITE" id="PS50967">
    <property type="entry name" value="HRDC"/>
    <property type="match status" value="2"/>
</dbReference>
<keyword evidence="14" id="KW-0413">Isomerase</keyword>
<feature type="domain" description="Helicase ATP-binding" evidence="19">
    <location>
        <begin position="28"/>
        <end position="196"/>
    </location>
</feature>
<evidence type="ECO:0000256" key="16">
    <source>
        <dbReference type="NCBIfam" id="TIGR01389"/>
    </source>
</evidence>
<feature type="compositionally biased region" description="Low complexity" evidence="17">
    <location>
        <begin position="868"/>
        <end position="899"/>
    </location>
</feature>
<dbReference type="InterPro" id="IPR018982">
    <property type="entry name" value="RQC_domain"/>
</dbReference>